<protein>
    <submittedName>
        <fullName evidence="1">Uncharacterized protein</fullName>
    </submittedName>
</protein>
<accession>A0A1X7TMU7</accession>
<reference evidence="1" key="1">
    <citation type="submission" date="2017-05" db="UniProtKB">
        <authorList>
            <consortium name="EnsemblMetazoa"/>
        </authorList>
    </citation>
    <scope>IDENTIFICATION</scope>
</reference>
<name>A0A1X7TMU7_AMPQE</name>
<proteinExistence type="predicted"/>
<dbReference type="InParanoid" id="A0A1X7TMU7"/>
<evidence type="ECO:0000313" key="1">
    <source>
        <dbReference type="EnsemblMetazoa" id="Aqu2.1.15983_001"/>
    </source>
</evidence>
<sequence>PRKYEQRIREAEHGCFSPLVFSTSGGFGPVSALFIKRLATLHSEKFQRSYSVTINLIRCQYSFAILKAAIRCLQGSRSRVRSFDSNDFCRAISEAHLTLT</sequence>
<organism evidence="1">
    <name type="scientific">Amphimedon queenslandica</name>
    <name type="common">Sponge</name>
    <dbReference type="NCBI Taxonomy" id="400682"/>
    <lineage>
        <taxon>Eukaryota</taxon>
        <taxon>Metazoa</taxon>
        <taxon>Porifera</taxon>
        <taxon>Demospongiae</taxon>
        <taxon>Heteroscleromorpha</taxon>
        <taxon>Haplosclerida</taxon>
        <taxon>Niphatidae</taxon>
        <taxon>Amphimedon</taxon>
    </lineage>
</organism>
<dbReference type="EnsemblMetazoa" id="Aqu2.1.15983_001">
    <property type="protein sequence ID" value="Aqu2.1.15983_001"/>
    <property type="gene ID" value="Aqu2.1.15983"/>
</dbReference>
<dbReference type="AlphaFoldDB" id="A0A1X7TMU7"/>